<organism evidence="1 2">
    <name type="scientific">Proteus vulgaris</name>
    <dbReference type="NCBI Taxonomy" id="585"/>
    <lineage>
        <taxon>Bacteria</taxon>
        <taxon>Pseudomonadati</taxon>
        <taxon>Pseudomonadota</taxon>
        <taxon>Gammaproteobacteria</taxon>
        <taxon>Enterobacterales</taxon>
        <taxon>Morganellaceae</taxon>
        <taxon>Proteus</taxon>
    </lineage>
</organism>
<dbReference type="Proteomes" id="UP000503287">
    <property type="component" value="Chromosome"/>
</dbReference>
<evidence type="ECO:0000313" key="2">
    <source>
        <dbReference type="Proteomes" id="UP000503287"/>
    </source>
</evidence>
<dbReference type="AlphaFoldDB" id="A0A6G6SG44"/>
<protein>
    <submittedName>
        <fullName evidence="1">Uncharacterized protein</fullName>
    </submittedName>
</protein>
<keyword evidence="2" id="KW-1185">Reference proteome</keyword>
<name>A0A6G6SG44_PROVU</name>
<gene>
    <name evidence="1" type="ORF">GTH24_02445</name>
</gene>
<reference evidence="1 2" key="1">
    <citation type="submission" date="2020-01" db="EMBL/GenBank/DDBJ databases">
        <title>The genomic epidemiology of tigecycline resistance gene tet(X) variants in a swine farm in China.</title>
        <authorList>
            <person name="Peng K."/>
            <person name="Li R."/>
        </authorList>
    </citation>
    <scope>NUCLEOTIDE SEQUENCE [LARGE SCALE GENOMIC DNA]</scope>
    <source>
        <strain evidence="1 2">ZN3</strain>
    </source>
</reference>
<accession>A0A6G6SG44</accession>
<proteinExistence type="predicted"/>
<dbReference type="EMBL" id="CP047344">
    <property type="protein sequence ID" value="QIF92811.1"/>
    <property type="molecule type" value="Genomic_DNA"/>
</dbReference>
<evidence type="ECO:0000313" key="1">
    <source>
        <dbReference type="EMBL" id="QIF92811.1"/>
    </source>
</evidence>
<sequence length="210" mass="23791">MNNNIISVITGDIIGSRDITPEDYDVMLYTLEQTVQLLSEQLPLKYDRYRGDSFQLVCSKANDAIKVAIVIQLALKTSSLEISARQSIGVGKVDSLRNDVRTSIGEAFILSGEGLDKMKGEILAISTSDTDFQHNITLVTKYLDLQLKEITRAQAQVLLKYMVNKDKSHYAIANELNKSRSNITRLLNASHYQLIDEYIQYFNYLINKVY</sequence>
<dbReference type="RefSeq" id="WP_072069795.1">
    <property type="nucleotide sequence ID" value="NZ_CP047344.1"/>
</dbReference>